<feature type="compositionally biased region" description="Low complexity" evidence="2">
    <location>
        <begin position="789"/>
        <end position="815"/>
    </location>
</feature>
<feature type="coiled-coil region" evidence="1">
    <location>
        <begin position="398"/>
        <end position="425"/>
    </location>
</feature>
<evidence type="ECO:0000256" key="2">
    <source>
        <dbReference type="SAM" id="MobiDB-lite"/>
    </source>
</evidence>
<reference evidence="3 5" key="1">
    <citation type="submission" date="2013-02" db="EMBL/GenBank/DDBJ databases">
        <title>The Genome Sequence of Plasmodium vinckei vinckei.</title>
        <authorList>
            <consortium name="The Broad Institute Genome Sequencing Platform"/>
            <consortium name="The Broad Institute Genome Sequencing Center for Infectious Disease"/>
            <person name="Neafsey D."/>
            <person name="Cheeseman I."/>
            <person name="Volkman S."/>
            <person name="Adams J."/>
            <person name="Walker B."/>
            <person name="Young S.K."/>
            <person name="Zeng Q."/>
            <person name="Gargeya S."/>
            <person name="Fitzgerald M."/>
            <person name="Haas B."/>
            <person name="Abouelleil A."/>
            <person name="Alvarado L."/>
            <person name="Arachchi H.M."/>
            <person name="Berlin A.M."/>
            <person name="Chapman S.B."/>
            <person name="Dewar J."/>
            <person name="Goldberg J."/>
            <person name="Griggs A."/>
            <person name="Gujja S."/>
            <person name="Hansen M."/>
            <person name="Howarth C."/>
            <person name="Imamovic A."/>
            <person name="Larimer J."/>
            <person name="McCowan C."/>
            <person name="Murphy C."/>
            <person name="Neiman D."/>
            <person name="Pearson M."/>
            <person name="Priest M."/>
            <person name="Roberts A."/>
            <person name="Saif S."/>
            <person name="Shea T."/>
            <person name="Sisk P."/>
            <person name="Sykes S."/>
            <person name="Wortman J."/>
            <person name="Nusbaum C."/>
            <person name="Birren B."/>
        </authorList>
    </citation>
    <scope>NUCLEOTIDE SEQUENCE [LARGE SCALE GENOMIC DNA]</scope>
    <source>
        <strain evidence="5">vinckei</strain>
        <strain evidence="3">Vinckei</strain>
    </source>
</reference>
<reference evidence="4 6" key="2">
    <citation type="submission" date="2019-01" db="EMBL/GenBank/DDBJ databases">
        <authorList>
            <person name="Ramaprasad A."/>
        </authorList>
    </citation>
    <scope>NUCLEOTIDE SEQUENCE [LARGE SCALE GENOMIC DNA]</scope>
</reference>
<evidence type="ECO:0000313" key="5">
    <source>
        <dbReference type="Proteomes" id="UP000030681"/>
    </source>
</evidence>
<dbReference type="AlphaFoldDB" id="A0A081IBY1"/>
<sequence length="850" mass="100338">MPLKDSYLINDLNLENPNKMNIINKSYEKCNINVNKELNCKMDTLIEFADNSKNTICFIQSQNKTKNQEVENEYLFLKKVGDVCKKSCDYYFDTNVNFHESCENFNVLFKLFHNSLVNIKKKNEEADEIGKVLKSIEEKEYSEMKENEEKNVELKGELKTIENNIHFMNNESTTISNKIKEIDYQINQHKEALESFQILTHLNYEKIIILQNDYKKLCDEKEGIINEINEATLGISASQENLVNQTKEMEDKKKGLFLTEKELKYQLENLMLNKNDICSENSRLESQSRFLENQISSQEYYLNVINLGLQGTIKRRTELEDSLDESKKKIENVIKMIEKTKEDKEKEQEKLINLENNLVELEKKYLLKEEEVLKVISEENILKGKIEDEKKKMNQNILNDFIKEKDFIDEEINNYKNEIKKLVINEKRKIKGNILDDIHCTDDVDISKTGEVYDKNITIVNKLEVILEELRKNITEEQEAIWKSEREFQHTTMQVNELQKKINDKEKEKNEIDNIMKSKNNELINLKDKEKEFENSLVIIRNETKELEEKYNKEYDNTMNIKNKLKEKETKMEIEIEQLNKEYDEKTKNLYNSKNNQIDINSTEKKKMKEDVDIYSKNIISEYELKKVNFEKNERIKYADQYKELDIELKKEEDLVNYYKELLSKQEYKTLESSSNSIEIEEYDQIKGTNGINNIMTKHGNNSKIIDNRKIYQKNDSYINKYKLYNMPDQYKFGYFDATSPNVVRKSMKLPTRSVKSPHIARLLEKIKSRKGCQTLVGTKKAPINQVTSNAYRRSRSSAGNSNNKKISNNTNISNLEVQRNGNTNRYSRTSNGNRNSSSNNNSFDLFQHL</sequence>
<accession>A0A081IBY1</accession>
<feature type="coiled-coil region" evidence="1">
    <location>
        <begin position="460"/>
        <end position="596"/>
    </location>
</feature>
<name>A0A081IBY1_PLAVN</name>
<proteinExistence type="predicted"/>
<gene>
    <name evidence="4" type="ORF">PVVCY_0500490</name>
    <name evidence="3" type="ORF">YYE_03777</name>
</gene>
<dbReference type="Proteomes" id="UP000030681">
    <property type="component" value="Unassembled WGS sequence"/>
</dbReference>
<dbReference type="VEuPathDB" id="PlasmoDB:PVVCY_0500490"/>
<feature type="coiled-coil region" evidence="1">
    <location>
        <begin position="267"/>
        <end position="371"/>
    </location>
</feature>
<evidence type="ECO:0000313" key="6">
    <source>
        <dbReference type="Proteomes" id="UP000290582"/>
    </source>
</evidence>
<dbReference type="EMBL" id="KL446952">
    <property type="protein sequence ID" value="KEG01189.1"/>
    <property type="molecule type" value="Genomic_DNA"/>
</dbReference>
<keyword evidence="1" id="KW-0175">Coiled coil</keyword>
<feature type="coiled-coil region" evidence="1">
    <location>
        <begin position="119"/>
        <end position="171"/>
    </location>
</feature>
<evidence type="ECO:0000256" key="1">
    <source>
        <dbReference type="SAM" id="Coils"/>
    </source>
</evidence>
<dbReference type="EMBL" id="LR215061">
    <property type="protein sequence ID" value="VEV55164.1"/>
    <property type="molecule type" value="Genomic_DNA"/>
</dbReference>
<feature type="region of interest" description="Disordered" evidence="2">
    <location>
        <begin position="788"/>
        <end position="850"/>
    </location>
</feature>
<dbReference type="GeneID" id="19961983"/>
<protein>
    <submittedName>
        <fullName evidence="3">Uncharacterized protein</fullName>
    </submittedName>
</protein>
<evidence type="ECO:0000313" key="3">
    <source>
        <dbReference type="EMBL" id="KEG01189.1"/>
    </source>
</evidence>
<dbReference type="OrthoDB" id="372036at2759"/>
<evidence type="ECO:0000313" key="4">
    <source>
        <dbReference type="EMBL" id="VEV55164.1"/>
    </source>
</evidence>
<dbReference type="RefSeq" id="XP_008625644.1">
    <property type="nucleotide sequence ID" value="XM_008627422.1"/>
</dbReference>
<dbReference type="Proteomes" id="UP000290582">
    <property type="component" value="Chromosome PVVCY_05"/>
</dbReference>
<feature type="compositionally biased region" description="Low complexity" evidence="2">
    <location>
        <begin position="823"/>
        <end position="843"/>
    </location>
</feature>
<dbReference type="KEGG" id="pvv:PVVCY_0500490"/>
<organism evidence="3 5">
    <name type="scientific">Plasmodium vinckei vinckei</name>
    <dbReference type="NCBI Taxonomy" id="54757"/>
    <lineage>
        <taxon>Eukaryota</taxon>
        <taxon>Sar</taxon>
        <taxon>Alveolata</taxon>
        <taxon>Apicomplexa</taxon>
        <taxon>Aconoidasida</taxon>
        <taxon>Haemosporida</taxon>
        <taxon>Plasmodiidae</taxon>
        <taxon>Plasmodium</taxon>
        <taxon>Plasmodium (Vinckeia)</taxon>
    </lineage>
</organism>